<dbReference type="PANTHER" id="PTHR17985:SF8">
    <property type="entry name" value="TRANSPORT AND GOLGI ORGANIZATION PROTEIN 2 HOMOLOG"/>
    <property type="match status" value="1"/>
</dbReference>
<evidence type="ECO:0008006" key="3">
    <source>
        <dbReference type="Google" id="ProtNLM"/>
    </source>
</evidence>
<keyword evidence="2" id="KW-1185">Reference proteome</keyword>
<dbReference type="STRING" id="445709.ABW99_06440"/>
<dbReference type="InterPro" id="IPR008551">
    <property type="entry name" value="TANGO2"/>
</dbReference>
<name>A0A0G3ELU2_9BURK</name>
<protein>
    <recommendedName>
        <fullName evidence="3">NRDE family protein</fullName>
    </recommendedName>
</protein>
<dbReference type="EMBL" id="CP011568">
    <property type="protein sequence ID" value="AKJ67910.1"/>
    <property type="molecule type" value="Genomic_DNA"/>
</dbReference>
<dbReference type="RefSeq" id="WP_047213727.1">
    <property type="nucleotide sequence ID" value="NZ_CP011568.3"/>
</dbReference>
<dbReference type="PATRIC" id="fig|445709.3.peg.1380"/>
<organism evidence="1 2">
    <name type="scientific">Pandoraea thiooxydans</name>
    <dbReference type="NCBI Taxonomy" id="445709"/>
    <lineage>
        <taxon>Bacteria</taxon>
        <taxon>Pseudomonadati</taxon>
        <taxon>Pseudomonadota</taxon>
        <taxon>Betaproteobacteria</taxon>
        <taxon>Burkholderiales</taxon>
        <taxon>Burkholderiaceae</taxon>
        <taxon>Pandoraea</taxon>
    </lineage>
</organism>
<sequence length="256" mass="28322">MCLIVFSWRPEHTTRLVLLANRDEFYERPTEAMGWWQTQPDLLAGRDLRGGGTWLGVTRQGRFAALTNFRDGRAPKPPADAPSRGVLVTGFLDARQQPMSYLREIEHQGAAYAGFNLLAADFAAGELAWYGNRAAHGPVPVEPGMHALSNALLDTPWPKTEHRRQALHEALQNEASDDELLALMRDSARADPALLPDTGVAAAWERMLSAAFIAEPTYGTRCTTLLKVMADGEVRVTEVVYDGGDSARRDFDFRIS</sequence>
<dbReference type="Pfam" id="PF05742">
    <property type="entry name" value="TANGO2"/>
    <property type="match status" value="1"/>
</dbReference>
<evidence type="ECO:0000313" key="2">
    <source>
        <dbReference type="Proteomes" id="UP000036700"/>
    </source>
</evidence>
<accession>A0A0G3ELU2</accession>
<reference evidence="2" key="1">
    <citation type="submission" date="2015-06" db="EMBL/GenBank/DDBJ databases">
        <authorList>
            <person name="Lim Y.L."/>
            <person name="Ee R."/>
            <person name="Yong D."/>
            <person name="How K.Y."/>
            <person name="Yin W.F."/>
            <person name="Chan K.G."/>
        </authorList>
    </citation>
    <scope>NUCLEOTIDE SEQUENCE [LARGE SCALE GENOMIC DNA]</scope>
    <source>
        <strain evidence="2">DSM 25325</strain>
    </source>
</reference>
<dbReference type="Proteomes" id="UP000036700">
    <property type="component" value="Chromosome"/>
</dbReference>
<proteinExistence type="predicted"/>
<dbReference type="PANTHER" id="PTHR17985">
    <property type="entry name" value="SER/THR-RICH PROTEIN T10 IN DGCR REGION"/>
    <property type="match status" value="1"/>
</dbReference>
<dbReference type="AlphaFoldDB" id="A0A0G3ELU2"/>
<dbReference type="KEGG" id="ptx:ABW99_06440"/>
<gene>
    <name evidence="1" type="ORF">ABW99_06440</name>
</gene>
<evidence type="ECO:0000313" key="1">
    <source>
        <dbReference type="EMBL" id="AKJ67910.1"/>
    </source>
</evidence>